<dbReference type="InterPro" id="IPR044691">
    <property type="entry name" value="DCC1_Trx"/>
</dbReference>
<accession>A0A432YMA8</accession>
<reference evidence="2" key="1">
    <citation type="journal article" date="2018" name="Front. Microbiol.">
        <title>Genome-Based Analysis Reveals the Taxonomy and Diversity of the Family Idiomarinaceae.</title>
        <authorList>
            <person name="Liu Y."/>
            <person name="Lai Q."/>
            <person name="Shao Z."/>
        </authorList>
    </citation>
    <scope>NUCLEOTIDE SEQUENCE [LARGE SCALE GENOMIC DNA]</scope>
    <source>
        <strain evidence="2">CVS-6</strain>
    </source>
</reference>
<dbReference type="Pfam" id="PF04134">
    <property type="entry name" value="DCC1-like"/>
    <property type="match status" value="1"/>
</dbReference>
<comment type="caution">
    <text evidence="1">The sequence shown here is derived from an EMBL/GenBank/DDBJ whole genome shotgun (WGS) entry which is preliminary data.</text>
</comment>
<dbReference type="AlphaFoldDB" id="A0A432YMA8"/>
<dbReference type="EMBL" id="PIPY01000004">
    <property type="protein sequence ID" value="RUO62083.1"/>
    <property type="molecule type" value="Genomic_DNA"/>
</dbReference>
<proteinExistence type="predicted"/>
<dbReference type="PANTHER" id="PTHR34290:SF2">
    <property type="entry name" value="OS04G0668800 PROTEIN"/>
    <property type="match status" value="1"/>
</dbReference>
<dbReference type="InterPro" id="IPR007263">
    <property type="entry name" value="DCC1-like"/>
</dbReference>
<evidence type="ECO:0000313" key="2">
    <source>
        <dbReference type="Proteomes" id="UP000288259"/>
    </source>
</evidence>
<sequence>MRHLKALDQARGQNLAFENIWASDFSQRFPHVDIAEANRILHAQTADGTMLYGLDVTHAAWSAVGRGWLTAPLRWPLLRWLADHGYLGFARYRNRISKLITGKERCLECSLDE</sequence>
<keyword evidence="2" id="KW-1185">Reference proteome</keyword>
<dbReference type="GO" id="GO:0015035">
    <property type="term" value="F:protein-disulfide reductase activity"/>
    <property type="evidence" value="ECO:0007669"/>
    <property type="project" value="InterPro"/>
</dbReference>
<gene>
    <name evidence="1" type="ORF">CWI71_04325</name>
</gene>
<dbReference type="OrthoDB" id="5294764at2"/>
<dbReference type="PANTHER" id="PTHR34290">
    <property type="entry name" value="SI:CH73-390P7.2"/>
    <property type="match status" value="1"/>
</dbReference>
<organism evidence="1 2">
    <name type="scientific">Pseudidiomarina insulisalsae</name>
    <dbReference type="NCBI Taxonomy" id="575789"/>
    <lineage>
        <taxon>Bacteria</taxon>
        <taxon>Pseudomonadati</taxon>
        <taxon>Pseudomonadota</taxon>
        <taxon>Gammaproteobacteria</taxon>
        <taxon>Alteromonadales</taxon>
        <taxon>Idiomarinaceae</taxon>
        <taxon>Pseudidiomarina</taxon>
    </lineage>
</organism>
<evidence type="ECO:0000313" key="1">
    <source>
        <dbReference type="EMBL" id="RUO62083.1"/>
    </source>
</evidence>
<name>A0A432YMA8_9GAMM</name>
<dbReference type="Proteomes" id="UP000288259">
    <property type="component" value="Unassembled WGS sequence"/>
</dbReference>
<protein>
    <submittedName>
        <fullName evidence="1">DUF393 domain-containing protein</fullName>
    </submittedName>
</protein>